<feature type="domain" description="Protein kinase" evidence="8">
    <location>
        <begin position="383"/>
        <end position="696"/>
    </location>
</feature>
<evidence type="ECO:0000259" key="8">
    <source>
        <dbReference type="PROSITE" id="PS50011"/>
    </source>
</evidence>
<dbReference type="Pfam" id="PF04117">
    <property type="entry name" value="Mpv17_PMP22"/>
    <property type="match status" value="1"/>
</dbReference>
<dbReference type="InterPro" id="IPR004147">
    <property type="entry name" value="ABC1_dom"/>
</dbReference>
<dbReference type="GO" id="GO:0005524">
    <property type="term" value="F:ATP binding"/>
    <property type="evidence" value="ECO:0007669"/>
    <property type="project" value="InterPro"/>
</dbReference>
<keyword evidence="4 7" id="KW-0812">Transmembrane</keyword>
<dbReference type="InterPro" id="IPR011009">
    <property type="entry name" value="Kinase-like_dom_sf"/>
</dbReference>
<evidence type="ECO:0000256" key="5">
    <source>
        <dbReference type="ARBA" id="ARBA00022989"/>
    </source>
</evidence>
<comment type="subcellular location">
    <subcellularLocation>
        <location evidence="1">Membrane</location>
        <topology evidence="1">Multi-pass membrane protein</topology>
    </subcellularLocation>
</comment>
<dbReference type="GO" id="GO:0005743">
    <property type="term" value="C:mitochondrial inner membrane"/>
    <property type="evidence" value="ECO:0007669"/>
    <property type="project" value="TreeGrafter"/>
</dbReference>
<comment type="similarity">
    <text evidence="2">Belongs to the peroxisomal membrane protein PXMP2/4 family.</text>
</comment>
<evidence type="ECO:0000256" key="7">
    <source>
        <dbReference type="SAM" id="Phobius"/>
    </source>
</evidence>
<dbReference type="EMBL" id="OA882182">
    <property type="protein sequence ID" value="CAD7273592.1"/>
    <property type="molecule type" value="Genomic_DNA"/>
</dbReference>
<evidence type="ECO:0000313" key="9">
    <source>
        <dbReference type="EMBL" id="CAD7273592.1"/>
    </source>
</evidence>
<evidence type="ECO:0000256" key="1">
    <source>
        <dbReference type="ARBA" id="ARBA00004141"/>
    </source>
</evidence>
<evidence type="ECO:0000256" key="3">
    <source>
        <dbReference type="ARBA" id="ARBA00009670"/>
    </source>
</evidence>
<evidence type="ECO:0000256" key="4">
    <source>
        <dbReference type="ARBA" id="ARBA00022692"/>
    </source>
</evidence>
<sequence>MHDDDACPVLAHEQFEMREIALCTTSSSVINYVIIAPVMGSSVLQAWFGGSGRGYLPLNRTKDHCFSMLSKFFRVGKEFAKRRPLVVNCLVYGTLYCGAECSQQTLRRTVFLKEGELKPDYDYASLGRYALIGSAVFPIILYYWYKWLDARYPINAGITLVKKVFLDQALCTPFNICNFYIIMSLLEGKDDPLAEVRAKLWPTYLTSCVYWIPMTSINFLLMPPSARVVYVAWFRMKRWRYLKLAASVGIPGCLYVLYKNDWDIAMTGISRFGRAGIVVASIAMDYRRNLYTGQLDANSEDYANLRSEIHKRSAQKLFELCCRNGGAFIKCGQHIGALDYLLPEEYVSRMKTLHSDAPKSKLKNLLQVVREDLQTEPENVFSEISEEPLGAASLAQVHKAVLKESGETVAVKIQHPHVKDRSIVDMRTMEVLLWMVDKYFYPDFQFSWLAESARENLPKELDFTHEARNMSKVRKMFSHLKWLRVPKVRWQWTTPRVLVMDFCPGESVTDLENLNKHQIPPALVTERLGELYSAMIFEEGFVHCDPHPGNLLVSPNPKNPNDPIITLLDHGLYQTLRSRFRLSYCHLWMSVLDRDIPGIKKHSKELQVGDLAELFACMVTGRSWASITSGIDKAGKSKAEENEIRADAGKYLPQISAVSFANHELRYCASCCFYSLFYDTFLKPIDLQSRVILIVV</sequence>
<accession>A0A7R9GA88</accession>
<dbReference type="InterPro" id="IPR051130">
    <property type="entry name" value="Mito_struct-func_regulator"/>
</dbReference>
<feature type="transmembrane region" description="Helical" evidence="7">
    <location>
        <begin position="29"/>
        <end position="48"/>
    </location>
</feature>
<dbReference type="SMART" id="SM00220">
    <property type="entry name" value="S_TKc"/>
    <property type="match status" value="1"/>
</dbReference>
<dbReference type="GO" id="GO:0007005">
    <property type="term" value="P:mitochondrion organization"/>
    <property type="evidence" value="ECO:0007669"/>
    <property type="project" value="TreeGrafter"/>
</dbReference>
<dbReference type="Gene3D" id="1.10.510.10">
    <property type="entry name" value="Transferase(Phosphotransferase) domain 1"/>
    <property type="match status" value="1"/>
</dbReference>
<dbReference type="SUPFAM" id="SSF56112">
    <property type="entry name" value="Protein kinase-like (PK-like)"/>
    <property type="match status" value="1"/>
</dbReference>
<keyword evidence="6 7" id="KW-0472">Membrane</keyword>
<dbReference type="InterPro" id="IPR000719">
    <property type="entry name" value="Prot_kinase_dom"/>
</dbReference>
<dbReference type="PANTHER" id="PTHR43173">
    <property type="entry name" value="ABC1 FAMILY PROTEIN"/>
    <property type="match status" value="1"/>
</dbReference>
<dbReference type="GO" id="GO:0055088">
    <property type="term" value="P:lipid homeostasis"/>
    <property type="evidence" value="ECO:0007669"/>
    <property type="project" value="TreeGrafter"/>
</dbReference>
<name>A0A7R9GA88_9CRUS</name>
<keyword evidence="5 7" id="KW-1133">Transmembrane helix</keyword>
<dbReference type="OrthoDB" id="427480at2759"/>
<dbReference type="InterPro" id="IPR007248">
    <property type="entry name" value="Mpv17_PMP22"/>
</dbReference>
<evidence type="ECO:0000256" key="6">
    <source>
        <dbReference type="ARBA" id="ARBA00023136"/>
    </source>
</evidence>
<feature type="transmembrane region" description="Helical" evidence="7">
    <location>
        <begin position="126"/>
        <end position="145"/>
    </location>
</feature>
<keyword evidence="10" id="KW-1185">Reference proteome</keyword>
<feature type="transmembrane region" description="Helical" evidence="7">
    <location>
        <begin position="241"/>
        <end position="258"/>
    </location>
</feature>
<dbReference type="PANTHER" id="PTHR43173:SF19">
    <property type="entry name" value="AARF DOMAIN-CONTAINING PROTEIN KINASE 1"/>
    <property type="match status" value="1"/>
</dbReference>
<dbReference type="InterPro" id="IPR045307">
    <property type="entry name" value="ADCK1_dom"/>
</dbReference>
<organism evidence="9">
    <name type="scientific">Notodromas monacha</name>
    <dbReference type="NCBI Taxonomy" id="399045"/>
    <lineage>
        <taxon>Eukaryota</taxon>
        <taxon>Metazoa</taxon>
        <taxon>Ecdysozoa</taxon>
        <taxon>Arthropoda</taxon>
        <taxon>Crustacea</taxon>
        <taxon>Oligostraca</taxon>
        <taxon>Ostracoda</taxon>
        <taxon>Podocopa</taxon>
        <taxon>Podocopida</taxon>
        <taxon>Cypridocopina</taxon>
        <taxon>Cypridoidea</taxon>
        <taxon>Cyprididae</taxon>
        <taxon>Notodromas</taxon>
    </lineage>
</organism>
<dbReference type="EMBL" id="CAJPEX010000145">
    <property type="protein sequence ID" value="CAG0913744.1"/>
    <property type="molecule type" value="Genomic_DNA"/>
</dbReference>
<comment type="similarity">
    <text evidence="3">Belongs to the protein kinase superfamily. ADCK protein kinase family.</text>
</comment>
<dbReference type="CDD" id="cd13969">
    <property type="entry name" value="ADCK1-like"/>
    <property type="match status" value="1"/>
</dbReference>
<dbReference type="AlphaFoldDB" id="A0A7R9GA88"/>
<dbReference type="Pfam" id="PF03109">
    <property type="entry name" value="ABC1"/>
    <property type="match status" value="1"/>
</dbReference>
<dbReference type="PROSITE" id="PS50011">
    <property type="entry name" value="PROTEIN_KINASE_DOM"/>
    <property type="match status" value="1"/>
</dbReference>
<dbReference type="Proteomes" id="UP000678499">
    <property type="component" value="Unassembled WGS sequence"/>
</dbReference>
<feature type="transmembrane region" description="Helical" evidence="7">
    <location>
        <begin position="165"/>
        <end position="183"/>
    </location>
</feature>
<gene>
    <name evidence="9" type="ORF">NMOB1V02_LOCUS1472</name>
</gene>
<protein>
    <recommendedName>
        <fullName evidence="8">Protein kinase domain-containing protein</fullName>
    </recommendedName>
</protein>
<proteinExistence type="inferred from homology"/>
<evidence type="ECO:0000313" key="10">
    <source>
        <dbReference type="Proteomes" id="UP000678499"/>
    </source>
</evidence>
<feature type="transmembrane region" description="Helical" evidence="7">
    <location>
        <begin position="203"/>
        <end position="221"/>
    </location>
</feature>
<evidence type="ECO:0000256" key="2">
    <source>
        <dbReference type="ARBA" id="ARBA00006824"/>
    </source>
</evidence>
<reference evidence="9" key="1">
    <citation type="submission" date="2020-11" db="EMBL/GenBank/DDBJ databases">
        <authorList>
            <person name="Tran Van P."/>
        </authorList>
    </citation>
    <scope>NUCLEOTIDE SEQUENCE</scope>
</reference>
<dbReference type="GO" id="GO:0004672">
    <property type="term" value="F:protein kinase activity"/>
    <property type="evidence" value="ECO:0007669"/>
    <property type="project" value="InterPro"/>
</dbReference>